<proteinExistence type="inferred from homology"/>
<evidence type="ECO:0000313" key="6">
    <source>
        <dbReference type="Proteomes" id="UP000662618"/>
    </source>
</evidence>
<dbReference type="Proteomes" id="UP000662618">
    <property type="component" value="Unassembled WGS sequence"/>
</dbReference>
<evidence type="ECO:0000256" key="3">
    <source>
        <dbReference type="ARBA" id="ARBA00022737"/>
    </source>
</evidence>
<dbReference type="InterPro" id="IPR001064">
    <property type="entry name" value="Beta/gamma_crystallin"/>
</dbReference>
<evidence type="ECO:0000256" key="1">
    <source>
        <dbReference type="ARBA" id="ARBA00009646"/>
    </source>
</evidence>
<sequence>MYSAMKKVNIVLFIFTTMMLFSQNRAKFFRDPNYKGPNISLPEGFYTASDLIIRGIGSNRISSIQVSPGYQVTIFDLDNFAIDFSNVDFAQSINGKNVKDLASLNMDDKTSSIIIRKIPTTKSAFYMDCSYKKGSFSLPEGFYGVNNLRLLGHSSFINQISSVKTNGLEVLMYDKSRYEGYSRYLPNDVACLKSISFDNMTESIIVLGSFFSGLGQNSSLKSKINTGTNEGVNADNDESALEIKSSTTTDLQLNVYPNPATDFVDIKHSGEIEKVELVNYSGKKENIKVTKSSNNTTRIDLSAVQGGAYLLVGTTKNGESISKRIIIQNKK</sequence>
<dbReference type="NCBIfam" id="TIGR04183">
    <property type="entry name" value="Por_Secre_tail"/>
    <property type="match status" value="1"/>
</dbReference>
<name>A0A9N8MH70_9FLAO</name>
<evidence type="ECO:0000259" key="4">
    <source>
        <dbReference type="PROSITE" id="PS50915"/>
    </source>
</evidence>
<keyword evidence="6" id="KW-1185">Reference proteome</keyword>
<reference evidence="5" key="1">
    <citation type="submission" date="2020-12" db="EMBL/GenBank/DDBJ databases">
        <authorList>
            <person name="Rodrigo-Torres L."/>
            <person name="Arahal R. D."/>
            <person name="Lucena T."/>
        </authorList>
    </citation>
    <scope>NUCLEOTIDE SEQUENCE</scope>
    <source>
        <strain evidence="5">CECT 9390</strain>
    </source>
</reference>
<protein>
    <submittedName>
        <fullName evidence="5">Development-specific protein S</fullName>
    </submittedName>
</protein>
<dbReference type="Pfam" id="PF18962">
    <property type="entry name" value="Por_Secre_tail"/>
    <property type="match status" value="1"/>
</dbReference>
<dbReference type="SUPFAM" id="SSF49695">
    <property type="entry name" value="gamma-Crystallin-like"/>
    <property type="match status" value="2"/>
</dbReference>
<comment type="similarity">
    <text evidence="1">Belongs to the beta/gamma-crystallin family.</text>
</comment>
<dbReference type="Gene3D" id="2.60.20.10">
    <property type="entry name" value="Crystallins"/>
    <property type="match status" value="2"/>
</dbReference>
<dbReference type="InterPro" id="IPR011024">
    <property type="entry name" value="G_crystallin-like"/>
</dbReference>
<dbReference type="AlphaFoldDB" id="A0A9N8MH70"/>
<accession>A0A9N8MH70</accession>
<keyword evidence="3" id="KW-0677">Repeat</keyword>
<keyword evidence="2" id="KW-0732">Signal</keyword>
<organism evidence="5 6">
    <name type="scientific">Chryseobacterium aquaeductus</name>
    <dbReference type="NCBI Taxonomy" id="2675056"/>
    <lineage>
        <taxon>Bacteria</taxon>
        <taxon>Pseudomonadati</taxon>
        <taxon>Bacteroidota</taxon>
        <taxon>Flavobacteriia</taxon>
        <taxon>Flavobacteriales</taxon>
        <taxon>Weeksellaceae</taxon>
        <taxon>Chryseobacterium group</taxon>
        <taxon>Chryseobacterium</taxon>
    </lineage>
</organism>
<dbReference type="InterPro" id="IPR026444">
    <property type="entry name" value="Secre_tail"/>
</dbReference>
<comment type="caution">
    <text evidence="5">The sequence shown here is derived from an EMBL/GenBank/DDBJ whole genome shotgun (WGS) entry which is preliminary data.</text>
</comment>
<feature type="domain" description="Beta/gamma crystallin 'Greek key'" evidence="4">
    <location>
        <begin position="24"/>
        <end position="68"/>
    </location>
</feature>
<evidence type="ECO:0000256" key="2">
    <source>
        <dbReference type="ARBA" id="ARBA00022729"/>
    </source>
</evidence>
<gene>
    <name evidence="5" type="primary">tps_2</name>
    <name evidence="5" type="ORF">CHRY9390_02428</name>
</gene>
<evidence type="ECO:0000313" key="5">
    <source>
        <dbReference type="EMBL" id="CAD7811863.1"/>
    </source>
</evidence>
<dbReference type="EMBL" id="CAJIMS010000001">
    <property type="protein sequence ID" value="CAD7811863.1"/>
    <property type="molecule type" value="Genomic_DNA"/>
</dbReference>
<dbReference type="PROSITE" id="PS50915">
    <property type="entry name" value="CRYSTALLIN_BETA_GAMMA"/>
    <property type="match status" value="1"/>
</dbReference>